<dbReference type="Pfam" id="PF02466">
    <property type="entry name" value="Tim17"/>
    <property type="match status" value="1"/>
</dbReference>
<evidence type="ECO:0000256" key="7">
    <source>
        <dbReference type="ARBA" id="ARBA00023128"/>
    </source>
</evidence>
<dbReference type="Proteomes" id="UP001334084">
    <property type="component" value="Chromosome 3"/>
</dbReference>
<dbReference type="KEGG" id="vnx:VNE69_03337"/>
<sequence>MNCLKDKVKLIKPKILKTVSSTLQGYLFGCMIGMFTGSDKPTIRSIHNSGQNVAKVCLVYSATEIALETVREKNDFYTKLTSGAITGGICSKGKLVSKNTVFGALGLGMYSGLIK</sequence>
<keyword evidence="6" id="KW-1133">Transmembrane helix</keyword>
<keyword evidence="9" id="KW-0653">Protein transport</keyword>
<dbReference type="PANTHER" id="PTHR14110:SF0">
    <property type="entry name" value="MITOCHONDRIAL IMPORT INNER MEMBRANE TRANSLOCASE SUBUNIT TIM22"/>
    <property type="match status" value="1"/>
</dbReference>
<dbReference type="GeneID" id="90540933"/>
<keyword evidence="8" id="KW-0472">Membrane</keyword>
<keyword evidence="9" id="KW-0811">Translocation</keyword>
<evidence type="ECO:0000256" key="8">
    <source>
        <dbReference type="ARBA" id="ARBA00023136"/>
    </source>
</evidence>
<evidence type="ECO:0000256" key="2">
    <source>
        <dbReference type="ARBA" id="ARBA00008444"/>
    </source>
</evidence>
<evidence type="ECO:0000256" key="6">
    <source>
        <dbReference type="ARBA" id="ARBA00022989"/>
    </source>
</evidence>
<comment type="subunit">
    <text evidence="9">Component of the TIM22 complex.</text>
</comment>
<comment type="function">
    <text evidence="9">Essential core component of the TIM22 complex, a complex that mediates the import and insertion of multi-pass transmembrane proteins into the mitochondrial inner membrane. In the TIM22 complex, it constitutes the voltage-activated and signal-gated channel. Forms a twin-pore translocase that uses the membrane potential as external driving force in 2 voltage-dependent steps.</text>
</comment>
<reference evidence="10" key="1">
    <citation type="journal article" date="2024" name="BMC Genomics">
        <title>Functional annotation of a divergent genome using sequence and structure-based similarity.</title>
        <authorList>
            <person name="Svedberg D."/>
            <person name="Winiger R.R."/>
            <person name="Berg A."/>
            <person name="Sharma H."/>
            <person name="Tellgren-Roth C."/>
            <person name="Debrunner-Vossbrinck B.A."/>
            <person name="Vossbrinck C.R."/>
            <person name="Barandun J."/>
        </authorList>
    </citation>
    <scope>NUCLEOTIDE SEQUENCE</scope>
    <source>
        <strain evidence="10">Illinois isolate</strain>
    </source>
</reference>
<evidence type="ECO:0000256" key="5">
    <source>
        <dbReference type="ARBA" id="ARBA00022792"/>
    </source>
</evidence>
<keyword evidence="11" id="KW-1185">Reference proteome</keyword>
<dbReference type="RefSeq" id="XP_065329272.1">
    <property type="nucleotide sequence ID" value="XM_065473200.1"/>
</dbReference>
<dbReference type="InterPro" id="IPR039175">
    <property type="entry name" value="TIM22"/>
</dbReference>
<keyword evidence="7 9" id="KW-0496">Mitochondrion</keyword>
<organism evidence="10 11">
    <name type="scientific">Vairimorpha necatrix</name>
    <dbReference type="NCBI Taxonomy" id="6039"/>
    <lineage>
        <taxon>Eukaryota</taxon>
        <taxon>Fungi</taxon>
        <taxon>Fungi incertae sedis</taxon>
        <taxon>Microsporidia</taxon>
        <taxon>Nosematidae</taxon>
        <taxon>Vairimorpha</taxon>
    </lineage>
</organism>
<keyword evidence="4" id="KW-0812">Transmembrane</keyword>
<keyword evidence="5 9" id="KW-0999">Mitochondrion inner membrane</keyword>
<evidence type="ECO:0000313" key="10">
    <source>
        <dbReference type="EMBL" id="WUR03127.1"/>
    </source>
</evidence>
<gene>
    <name evidence="10" type="ORF">VNE69_03337</name>
</gene>
<dbReference type="GO" id="GO:0045039">
    <property type="term" value="P:protein insertion into mitochondrial inner membrane"/>
    <property type="evidence" value="ECO:0007669"/>
    <property type="project" value="UniProtKB-UniRule"/>
</dbReference>
<evidence type="ECO:0000256" key="4">
    <source>
        <dbReference type="ARBA" id="ARBA00022692"/>
    </source>
</evidence>
<dbReference type="AlphaFoldDB" id="A0AAX4JB36"/>
<dbReference type="GO" id="GO:0030943">
    <property type="term" value="F:mitochondrion targeting sequence binding"/>
    <property type="evidence" value="ECO:0007669"/>
    <property type="project" value="TreeGrafter"/>
</dbReference>
<evidence type="ECO:0000313" key="11">
    <source>
        <dbReference type="Proteomes" id="UP001334084"/>
    </source>
</evidence>
<proteinExistence type="inferred from homology"/>
<comment type="similarity">
    <text evidence="2 9">Belongs to the Tim17/Tim22/Tim23 family.</text>
</comment>
<protein>
    <recommendedName>
        <fullName evidence="3 9">Mitochondrial import inner membrane translocase subunit TIM22</fullName>
    </recommendedName>
</protein>
<dbReference type="GO" id="GO:0008320">
    <property type="term" value="F:protein transmembrane transporter activity"/>
    <property type="evidence" value="ECO:0007669"/>
    <property type="project" value="UniProtKB-UniRule"/>
</dbReference>
<comment type="subcellular location">
    <subcellularLocation>
        <location evidence="1 9">Mitochondrion inner membrane</location>
        <topology evidence="1 9">Multi-pass membrane protein</topology>
    </subcellularLocation>
</comment>
<dbReference type="GO" id="GO:0042721">
    <property type="term" value="C:TIM22 mitochondrial import inner membrane insertion complex"/>
    <property type="evidence" value="ECO:0007669"/>
    <property type="project" value="UniProtKB-UniRule"/>
</dbReference>
<dbReference type="PANTHER" id="PTHR14110">
    <property type="entry name" value="MITOCHONDRIAL IMPORT INNER MEMBRANE TRANSLOCASE SUBUNIT TIM22"/>
    <property type="match status" value="1"/>
</dbReference>
<dbReference type="EMBL" id="CP142728">
    <property type="protein sequence ID" value="WUR03127.1"/>
    <property type="molecule type" value="Genomic_DNA"/>
</dbReference>
<name>A0AAX4JB36_9MICR</name>
<evidence type="ECO:0000256" key="1">
    <source>
        <dbReference type="ARBA" id="ARBA00004448"/>
    </source>
</evidence>
<keyword evidence="9" id="KW-0813">Transport</keyword>
<evidence type="ECO:0000256" key="3">
    <source>
        <dbReference type="ARBA" id="ARBA00020722"/>
    </source>
</evidence>
<accession>A0AAX4JB36</accession>
<evidence type="ECO:0000256" key="9">
    <source>
        <dbReference type="RuleBase" id="RU367038"/>
    </source>
</evidence>